<dbReference type="EMBL" id="KB300784">
    <property type="protein sequence ID" value="ELU06303.1"/>
    <property type="molecule type" value="Genomic_DNA"/>
</dbReference>
<evidence type="ECO:0000313" key="1">
    <source>
        <dbReference type="EMBL" id="ELU06303.1"/>
    </source>
</evidence>
<dbReference type="InterPro" id="IPR023214">
    <property type="entry name" value="HAD_sf"/>
</dbReference>
<sequence>MTSSQKAIKAALIDLSGTIHIEDEAIPGAQGALQKLVPVLFILEYSSFRIFFDAFLFLINTN</sequence>
<organism evidence="1">
    <name type="scientific">Capitella teleta</name>
    <name type="common">Polychaete worm</name>
    <dbReference type="NCBI Taxonomy" id="283909"/>
    <lineage>
        <taxon>Eukaryota</taxon>
        <taxon>Metazoa</taxon>
        <taxon>Spiralia</taxon>
        <taxon>Lophotrochozoa</taxon>
        <taxon>Annelida</taxon>
        <taxon>Polychaeta</taxon>
        <taxon>Sedentaria</taxon>
        <taxon>Scolecida</taxon>
        <taxon>Capitellidae</taxon>
        <taxon>Capitella</taxon>
    </lineage>
</organism>
<dbReference type="Proteomes" id="UP000014760">
    <property type="component" value="Unassembled WGS sequence"/>
</dbReference>
<reference evidence="3" key="1">
    <citation type="submission" date="2012-12" db="EMBL/GenBank/DDBJ databases">
        <authorList>
            <person name="Hellsten U."/>
            <person name="Grimwood J."/>
            <person name="Chapman J.A."/>
            <person name="Shapiro H."/>
            <person name="Aerts A."/>
            <person name="Otillar R.P."/>
            <person name="Terry A.Y."/>
            <person name="Boore J.L."/>
            <person name="Simakov O."/>
            <person name="Marletaz F."/>
            <person name="Cho S.-J."/>
            <person name="Edsinger-Gonzales E."/>
            <person name="Havlak P."/>
            <person name="Kuo D.-H."/>
            <person name="Larsson T."/>
            <person name="Lv J."/>
            <person name="Arendt D."/>
            <person name="Savage R."/>
            <person name="Osoegawa K."/>
            <person name="de Jong P."/>
            <person name="Lindberg D.R."/>
            <person name="Seaver E.C."/>
            <person name="Weisblat D.A."/>
            <person name="Putnam N.H."/>
            <person name="Grigoriev I.V."/>
            <person name="Rokhsar D.S."/>
        </authorList>
    </citation>
    <scope>NUCLEOTIDE SEQUENCE</scope>
    <source>
        <strain evidence="3">I ESC-2004</strain>
    </source>
</reference>
<dbReference type="STRING" id="283909.R7UJL0"/>
<name>R7UJL0_CAPTE</name>
<accession>R7UJL0</accession>
<keyword evidence="3" id="KW-1185">Reference proteome</keyword>
<proteinExistence type="predicted"/>
<reference evidence="2" key="3">
    <citation type="submission" date="2015-06" db="UniProtKB">
        <authorList>
            <consortium name="EnsemblMetazoa"/>
        </authorList>
    </citation>
    <scope>IDENTIFICATION</scope>
</reference>
<reference evidence="1 3" key="2">
    <citation type="journal article" date="2013" name="Nature">
        <title>Insights into bilaterian evolution from three spiralian genomes.</title>
        <authorList>
            <person name="Simakov O."/>
            <person name="Marletaz F."/>
            <person name="Cho S.J."/>
            <person name="Edsinger-Gonzales E."/>
            <person name="Havlak P."/>
            <person name="Hellsten U."/>
            <person name="Kuo D.H."/>
            <person name="Larsson T."/>
            <person name="Lv J."/>
            <person name="Arendt D."/>
            <person name="Savage R."/>
            <person name="Osoegawa K."/>
            <person name="de Jong P."/>
            <person name="Grimwood J."/>
            <person name="Chapman J.A."/>
            <person name="Shapiro H."/>
            <person name="Aerts A."/>
            <person name="Otillar R.P."/>
            <person name="Terry A.Y."/>
            <person name="Boore J.L."/>
            <person name="Grigoriev I.V."/>
            <person name="Lindberg D.R."/>
            <person name="Seaver E.C."/>
            <person name="Weisblat D.A."/>
            <person name="Putnam N.H."/>
            <person name="Rokhsar D.S."/>
        </authorList>
    </citation>
    <scope>NUCLEOTIDE SEQUENCE</scope>
    <source>
        <strain evidence="1 3">I ESC-2004</strain>
    </source>
</reference>
<evidence type="ECO:0000313" key="3">
    <source>
        <dbReference type="Proteomes" id="UP000014760"/>
    </source>
</evidence>
<dbReference type="OrthoDB" id="426235at2759"/>
<gene>
    <name evidence="1" type="ORF">CAPTEDRAFT_140385</name>
</gene>
<evidence type="ECO:0000313" key="2">
    <source>
        <dbReference type="EnsemblMetazoa" id="CapteP140385"/>
    </source>
</evidence>
<dbReference type="EnsemblMetazoa" id="CapteT140385">
    <property type="protein sequence ID" value="CapteP140385"/>
    <property type="gene ID" value="CapteG140385"/>
</dbReference>
<dbReference type="HOGENOM" id="CLU_2906210_0_0_1"/>
<dbReference type="EMBL" id="AMQN01043664">
    <property type="status" value="NOT_ANNOTATED_CDS"/>
    <property type="molecule type" value="Genomic_DNA"/>
</dbReference>
<dbReference type="Gene3D" id="3.40.50.1000">
    <property type="entry name" value="HAD superfamily/HAD-like"/>
    <property type="match status" value="1"/>
</dbReference>
<dbReference type="AlphaFoldDB" id="R7UJL0"/>
<protein>
    <submittedName>
        <fullName evidence="1 2">Uncharacterized protein</fullName>
    </submittedName>
</protein>